<evidence type="ECO:0000256" key="3">
    <source>
        <dbReference type="ARBA" id="ARBA00023027"/>
    </source>
</evidence>
<dbReference type="AlphaFoldDB" id="A0A7W7CKD6"/>
<dbReference type="InterPro" id="IPR016163">
    <property type="entry name" value="Ald_DH_C"/>
</dbReference>
<dbReference type="Gene3D" id="3.40.309.10">
    <property type="entry name" value="Aldehyde Dehydrogenase, Chain A, domain 2"/>
    <property type="match status" value="1"/>
</dbReference>
<dbReference type="InterPro" id="IPR015590">
    <property type="entry name" value="Aldehyde_DH_dom"/>
</dbReference>
<name>A0A7W7CKD6_9PSEU</name>
<evidence type="ECO:0000313" key="5">
    <source>
        <dbReference type="EMBL" id="MBB4681406.1"/>
    </source>
</evidence>
<dbReference type="PANTHER" id="PTHR42986:SF1">
    <property type="entry name" value="BENZALDEHYDE DEHYDROGENASE YFMT"/>
    <property type="match status" value="1"/>
</dbReference>
<dbReference type="EMBL" id="JACHMH010000001">
    <property type="protein sequence ID" value="MBB4681406.1"/>
    <property type="molecule type" value="Genomic_DNA"/>
</dbReference>
<evidence type="ECO:0000259" key="4">
    <source>
        <dbReference type="Pfam" id="PF00171"/>
    </source>
</evidence>
<dbReference type="SUPFAM" id="SSF53720">
    <property type="entry name" value="ALDH-like"/>
    <property type="match status" value="1"/>
</dbReference>
<dbReference type="GO" id="GO:0016620">
    <property type="term" value="F:oxidoreductase activity, acting on the aldehyde or oxo group of donors, NAD or NADP as acceptor"/>
    <property type="evidence" value="ECO:0007669"/>
    <property type="project" value="InterPro"/>
</dbReference>
<evidence type="ECO:0000256" key="2">
    <source>
        <dbReference type="ARBA" id="ARBA00023002"/>
    </source>
</evidence>
<organism evidence="5 6">
    <name type="scientific">Crossiella cryophila</name>
    <dbReference type="NCBI Taxonomy" id="43355"/>
    <lineage>
        <taxon>Bacteria</taxon>
        <taxon>Bacillati</taxon>
        <taxon>Actinomycetota</taxon>
        <taxon>Actinomycetes</taxon>
        <taxon>Pseudonocardiales</taxon>
        <taxon>Pseudonocardiaceae</taxon>
        <taxon>Crossiella</taxon>
    </lineage>
</organism>
<comment type="similarity">
    <text evidence="1">Belongs to the aldehyde dehydrogenase family.</text>
</comment>
<feature type="domain" description="Aldehyde dehydrogenase" evidence="4">
    <location>
        <begin position="55"/>
        <end position="492"/>
    </location>
</feature>
<dbReference type="Proteomes" id="UP000533598">
    <property type="component" value="Unassembled WGS sequence"/>
</dbReference>
<dbReference type="Pfam" id="PF00171">
    <property type="entry name" value="Aldedh"/>
    <property type="match status" value="1"/>
</dbReference>
<evidence type="ECO:0000256" key="1">
    <source>
        <dbReference type="ARBA" id="ARBA00009986"/>
    </source>
</evidence>
<accession>A0A7W7CKD6</accession>
<proteinExistence type="inferred from homology"/>
<protein>
    <submittedName>
        <fullName evidence="5">Acyl-CoA reductase-like NAD-dependent aldehyde dehydrogenase</fullName>
    </submittedName>
</protein>
<dbReference type="PANTHER" id="PTHR42986">
    <property type="entry name" value="BENZALDEHYDE DEHYDROGENASE YFMT"/>
    <property type="match status" value="1"/>
</dbReference>
<evidence type="ECO:0000313" key="6">
    <source>
        <dbReference type="Proteomes" id="UP000533598"/>
    </source>
</evidence>
<gene>
    <name evidence="5" type="ORF">HNR67_007524</name>
</gene>
<dbReference type="InterPro" id="IPR016161">
    <property type="entry name" value="Ald_DH/histidinol_DH"/>
</dbReference>
<keyword evidence="6" id="KW-1185">Reference proteome</keyword>
<sequence length="534" mass="57744">MRSYSSYIAGSDYPGDSWVYTINANAFLNDFMSNLKVKRELERGSRDDGAELPNVTARCAVTSDEHLQEALVKAREAAPVWGAFPLETRLLLAQRVQEEVTRRREEFIDVLVAEGHPRKLAEWEIAGIQQAATKENLDLWRRQLHEEHQVGPRKLRLVRKPDGVVVLSPPQNAAASNSFLGVPALVAGNALVVKAPRSSPYGVMFGWREIVAPILEELGAPPGTLSLVCGQPKKIMGQWLDSPLVDDIFFFGGSERGIQLGQEAVARGKKPILELAGNDGVLVWKDADLDLAAEALTECFFGSGQICMVPKYAIAHPDIADALLTKLTALVAKIRPGYPDDPEVLLSPVMRPDEYFACLKEAVAAGAEVITGGHRLELDGSATDTGPFIAPTVLRVDGLDGARELTAVREETFFPLLPIVVPETDDGTLLDAAIAFLNANQYGLRNSLWAKDPEVIEAVANRVNTGGLLKVNDSHIGFVPYLASHGGTGLTGGPFGELNYPLLRTSHLQGISIAEGVQPRLAVFETGAAPEATR</sequence>
<keyword evidence="3" id="KW-0520">NAD</keyword>
<reference evidence="5 6" key="1">
    <citation type="submission" date="2020-08" db="EMBL/GenBank/DDBJ databases">
        <title>Sequencing the genomes of 1000 actinobacteria strains.</title>
        <authorList>
            <person name="Klenk H.-P."/>
        </authorList>
    </citation>
    <scope>NUCLEOTIDE SEQUENCE [LARGE SCALE GENOMIC DNA]</scope>
    <source>
        <strain evidence="5 6">DSM 44230</strain>
    </source>
</reference>
<dbReference type="RefSeq" id="WP_185007956.1">
    <property type="nucleotide sequence ID" value="NZ_BAAAUI010000008.1"/>
</dbReference>
<dbReference type="Gene3D" id="3.40.605.10">
    <property type="entry name" value="Aldehyde Dehydrogenase, Chain A, domain 1"/>
    <property type="match status" value="1"/>
</dbReference>
<comment type="caution">
    <text evidence="5">The sequence shown here is derived from an EMBL/GenBank/DDBJ whole genome shotgun (WGS) entry which is preliminary data.</text>
</comment>
<keyword evidence="2" id="KW-0560">Oxidoreductase</keyword>
<dbReference type="InterPro" id="IPR016162">
    <property type="entry name" value="Ald_DH_N"/>
</dbReference>